<keyword evidence="7" id="KW-0406">Ion transport</keyword>
<dbReference type="eggNOG" id="COG4771">
    <property type="taxonomic scope" value="Bacteria"/>
</dbReference>
<evidence type="ECO:0000256" key="3">
    <source>
        <dbReference type="ARBA" id="ARBA00022452"/>
    </source>
</evidence>
<evidence type="ECO:0000256" key="12">
    <source>
        <dbReference type="RuleBase" id="RU003357"/>
    </source>
</evidence>
<evidence type="ECO:0000256" key="9">
    <source>
        <dbReference type="ARBA" id="ARBA00023136"/>
    </source>
</evidence>
<evidence type="ECO:0000256" key="1">
    <source>
        <dbReference type="ARBA" id="ARBA00004571"/>
    </source>
</evidence>
<dbReference type="GO" id="GO:0009279">
    <property type="term" value="C:cell outer membrane"/>
    <property type="evidence" value="ECO:0007669"/>
    <property type="project" value="UniProtKB-SubCell"/>
</dbReference>
<evidence type="ECO:0000256" key="8">
    <source>
        <dbReference type="ARBA" id="ARBA00023077"/>
    </source>
</evidence>
<keyword evidence="4" id="KW-0410">Iron transport</keyword>
<keyword evidence="8 12" id="KW-0798">TonB box</keyword>
<dbReference type="RefSeq" id="WP_008065194.1">
    <property type="nucleotide sequence ID" value="NZ_AQWK01000001.1"/>
</dbReference>
<dbReference type="Proteomes" id="UP000004728">
    <property type="component" value="Unassembled WGS sequence"/>
</dbReference>
<reference evidence="16 17" key="1">
    <citation type="journal article" date="2012" name="J. Bacteriol.">
        <title>Draft Genome Sequence of Novosphingobium nitrogenifigens Y88T.</title>
        <authorList>
            <person name="Strabala T.J."/>
            <person name="Macdonald L."/>
            <person name="Liu V."/>
            <person name="Smit A.M."/>
        </authorList>
    </citation>
    <scope>NUCLEOTIDE SEQUENCE [LARGE SCALE GENOMIC DNA]</scope>
    <source>
        <strain evidence="16 17">DSM 19370</strain>
    </source>
</reference>
<comment type="caution">
    <text evidence="16">The sequence shown here is derived from an EMBL/GenBank/DDBJ whole genome shotgun (WGS) entry which is preliminary data.</text>
</comment>
<keyword evidence="10 11" id="KW-0998">Cell outer membrane</keyword>
<keyword evidence="3 11" id="KW-1134">Transmembrane beta strand</keyword>
<dbReference type="InterPro" id="IPR039426">
    <property type="entry name" value="TonB-dep_rcpt-like"/>
</dbReference>
<dbReference type="HOGENOM" id="CLU_008287_15_1_5"/>
<keyword evidence="9 11" id="KW-0472">Membrane</keyword>
<keyword evidence="5 11" id="KW-0812">Transmembrane</keyword>
<evidence type="ECO:0000256" key="10">
    <source>
        <dbReference type="ARBA" id="ARBA00023237"/>
    </source>
</evidence>
<evidence type="ECO:0000259" key="14">
    <source>
        <dbReference type="Pfam" id="PF00593"/>
    </source>
</evidence>
<dbReference type="PROSITE" id="PS52016">
    <property type="entry name" value="TONB_DEPENDENT_REC_3"/>
    <property type="match status" value="1"/>
</dbReference>
<dbReference type="EMBL" id="AEWJ01000037">
    <property type="protein sequence ID" value="EGD59290.1"/>
    <property type="molecule type" value="Genomic_DNA"/>
</dbReference>
<keyword evidence="17" id="KW-1185">Reference proteome</keyword>
<evidence type="ECO:0000256" key="6">
    <source>
        <dbReference type="ARBA" id="ARBA00023004"/>
    </source>
</evidence>
<evidence type="ECO:0000256" key="11">
    <source>
        <dbReference type="PROSITE-ProRule" id="PRU01360"/>
    </source>
</evidence>
<keyword evidence="6" id="KW-0408">Iron</keyword>
<comment type="similarity">
    <text evidence="11 12">Belongs to the TonB-dependent receptor family.</text>
</comment>
<dbReference type="Pfam" id="PF07715">
    <property type="entry name" value="Plug"/>
    <property type="match status" value="1"/>
</dbReference>
<comment type="subcellular location">
    <subcellularLocation>
        <location evidence="1 11">Cell outer membrane</location>
        <topology evidence="1 11">Multi-pass membrane protein</topology>
    </subcellularLocation>
</comment>
<dbReference type="InParanoid" id="F1Z7T5"/>
<dbReference type="GO" id="GO:0006826">
    <property type="term" value="P:iron ion transport"/>
    <property type="evidence" value="ECO:0007669"/>
    <property type="project" value="UniProtKB-KW"/>
</dbReference>
<dbReference type="InterPro" id="IPR000531">
    <property type="entry name" value="Beta-barrel_TonB"/>
</dbReference>
<name>F1Z7T5_9SPHN</name>
<feature type="chain" id="PRO_5003274149" evidence="13">
    <location>
        <begin position="31"/>
        <end position="818"/>
    </location>
</feature>
<feature type="signal peptide" evidence="13">
    <location>
        <begin position="1"/>
        <end position="30"/>
    </location>
</feature>
<dbReference type="PANTHER" id="PTHR32552:SF81">
    <property type="entry name" value="TONB-DEPENDENT OUTER MEMBRANE RECEPTOR"/>
    <property type="match status" value="1"/>
</dbReference>
<protein>
    <submittedName>
        <fullName evidence="16">TonB-dependent receptor</fullName>
    </submittedName>
</protein>
<keyword evidence="13" id="KW-0732">Signal</keyword>
<accession>F1Z7T5</accession>
<dbReference type="OrthoDB" id="9760333at2"/>
<evidence type="ECO:0000256" key="5">
    <source>
        <dbReference type="ARBA" id="ARBA00022692"/>
    </source>
</evidence>
<evidence type="ECO:0000313" key="16">
    <source>
        <dbReference type="EMBL" id="EGD59290.1"/>
    </source>
</evidence>
<dbReference type="STRING" id="983920.Y88_1352"/>
<evidence type="ECO:0000256" key="4">
    <source>
        <dbReference type="ARBA" id="ARBA00022496"/>
    </source>
</evidence>
<sequence>MYRSHHRQARKWLLGAATSLTALAPIAAYAQEGTSSVPADPATEASAKSQGLGEIVVTATRRQESIQKVPISLQALSAEKLEQRQVQSFADYAALLPSVSFASLGPGRSDLYFRGISFDSEGAGDTSQLSVAGIYLDEIPLTTAGRMPEVHVYDMQRVEALSGPQGTLFGSSSLSGTLRLITNKPKLGKIEGGFDIEGNKYDKGGFGTVDEGFLNIPVTDNVAVRIVGFYDHQGGYIDNKPATHTYPIYGADSSSESGYSQTGSYTINNRNVAQNNFNTVDEYGGRISVLVQEGDWTFMPQYVYQYLDAKGSFNYDPKVGDLAVHDFSPTENRDAWMQAALTINGKVGDFDVVSSTGYFHRRIKNSNDYTYYTVAYDTPGNTSSIWFHNSDGSTINPTQEYHGDNTYNKFTQEVRISVPKSWPFSLTVGGFYQWQKKSINEDYSIAGISGSSDGQQSYLRRDAFYLTEVDRTYQDYALFAEGTYEVVHNLKVTGGVRLFRAKNKAIGFEGVASTAQDAGCAVPFTAPRLEACDNVSVAHPYSEGGETHKASVSYQIRPDKMVYFTYSTGFRPGGSNTIAPDHPYKADTLSNFEIGFKTGWGRHFRLNAAAYYEKWKGVQYFVVPVGYNGNGLTLNAGDARVYGIEADFDLRFGGFSLSGSGSYNDAKLATDFCALTSSGSTEQFSSCAGDADKTAAAKGTRLPRQPRFKGQIQARYEYKIGELGSFLQFAANHQSSSTSNLDTLKDTLLGDVPGFTSVDFSTGISKDKWSVQFYIDNIADKRGQLSRNTFCAIEVCSDSTRTYTIKPRIFGLKFSNRF</sequence>
<evidence type="ECO:0000259" key="15">
    <source>
        <dbReference type="Pfam" id="PF07715"/>
    </source>
</evidence>
<evidence type="ECO:0000256" key="13">
    <source>
        <dbReference type="SAM" id="SignalP"/>
    </source>
</evidence>
<dbReference type="AlphaFoldDB" id="F1Z7T5"/>
<dbReference type="Pfam" id="PF00593">
    <property type="entry name" value="TonB_dep_Rec_b-barrel"/>
    <property type="match status" value="1"/>
</dbReference>
<feature type="domain" description="TonB-dependent receptor plug" evidence="15">
    <location>
        <begin position="66"/>
        <end position="177"/>
    </location>
</feature>
<dbReference type="SUPFAM" id="SSF56935">
    <property type="entry name" value="Porins"/>
    <property type="match status" value="1"/>
</dbReference>
<dbReference type="InterPro" id="IPR012910">
    <property type="entry name" value="Plug_dom"/>
</dbReference>
<dbReference type="InterPro" id="IPR036942">
    <property type="entry name" value="Beta-barrel_TonB_sf"/>
</dbReference>
<organism evidence="16 17">
    <name type="scientific">Novosphingobium nitrogenifigens DSM 19370</name>
    <dbReference type="NCBI Taxonomy" id="983920"/>
    <lineage>
        <taxon>Bacteria</taxon>
        <taxon>Pseudomonadati</taxon>
        <taxon>Pseudomonadota</taxon>
        <taxon>Alphaproteobacteria</taxon>
        <taxon>Sphingomonadales</taxon>
        <taxon>Sphingomonadaceae</taxon>
        <taxon>Novosphingobium</taxon>
    </lineage>
</organism>
<keyword evidence="16" id="KW-0675">Receptor</keyword>
<evidence type="ECO:0000256" key="7">
    <source>
        <dbReference type="ARBA" id="ARBA00023065"/>
    </source>
</evidence>
<proteinExistence type="inferred from homology"/>
<dbReference type="PANTHER" id="PTHR32552">
    <property type="entry name" value="FERRICHROME IRON RECEPTOR-RELATED"/>
    <property type="match status" value="1"/>
</dbReference>
<feature type="domain" description="TonB-dependent receptor-like beta-barrel" evidence="14">
    <location>
        <begin position="304"/>
        <end position="778"/>
    </location>
</feature>
<dbReference type="Gene3D" id="2.40.170.20">
    <property type="entry name" value="TonB-dependent receptor, beta-barrel domain"/>
    <property type="match status" value="2"/>
</dbReference>
<gene>
    <name evidence="16" type="ORF">Y88_1352</name>
</gene>
<evidence type="ECO:0000256" key="2">
    <source>
        <dbReference type="ARBA" id="ARBA00022448"/>
    </source>
</evidence>
<evidence type="ECO:0000313" key="17">
    <source>
        <dbReference type="Proteomes" id="UP000004728"/>
    </source>
</evidence>
<keyword evidence="2 11" id="KW-0813">Transport</keyword>